<evidence type="ECO:0000313" key="1">
    <source>
        <dbReference type="EMBL" id="KTG08692.1"/>
    </source>
</evidence>
<reference evidence="1 2" key="1">
    <citation type="submission" date="2015-12" db="EMBL/GenBank/DDBJ databases">
        <title>Haloprofundus marisrubri gen. nov., sp. nov., an extremely halophilic archaeon isolated from the Discovery deep brine-seawater interface in the Red Sea.</title>
        <authorList>
            <person name="Zhang G."/>
            <person name="Stingl U."/>
            <person name="Rashid M."/>
        </authorList>
    </citation>
    <scope>NUCLEOTIDE SEQUENCE [LARGE SCALE GENOMIC DNA]</scope>
    <source>
        <strain evidence="1 2">SB9</strain>
    </source>
</reference>
<dbReference type="EMBL" id="LOPU01000030">
    <property type="protein sequence ID" value="KTG08692.1"/>
    <property type="molecule type" value="Genomic_DNA"/>
</dbReference>
<dbReference type="Proteomes" id="UP000054387">
    <property type="component" value="Unassembled WGS sequence"/>
</dbReference>
<name>A0A0W1R5U4_9EURY</name>
<proteinExistence type="predicted"/>
<accession>A0A0W1R5U4</accession>
<comment type="caution">
    <text evidence="1">The sequence shown here is derived from an EMBL/GenBank/DDBJ whole genome shotgun (WGS) entry which is preliminary data.</text>
</comment>
<protein>
    <submittedName>
        <fullName evidence="1">Uncharacterized protein</fullName>
    </submittedName>
</protein>
<gene>
    <name evidence="1" type="ORF">AUR64_18690</name>
</gene>
<sequence>MLYFDCYSIQIYTIVDIAGDSAVSATALHDLRYGVFRLAASLTGVVSGAFVGDTAGAVGSIDSRRFGV</sequence>
<keyword evidence="2" id="KW-1185">Reference proteome</keyword>
<organism evidence="1 2">
    <name type="scientific">Haloprofundus marisrubri</name>
    <dbReference type="NCBI Taxonomy" id="1514971"/>
    <lineage>
        <taxon>Archaea</taxon>
        <taxon>Methanobacteriati</taxon>
        <taxon>Methanobacteriota</taxon>
        <taxon>Stenosarchaea group</taxon>
        <taxon>Halobacteria</taxon>
        <taxon>Halobacteriales</taxon>
        <taxon>Haloferacaceae</taxon>
        <taxon>Haloprofundus</taxon>
    </lineage>
</organism>
<evidence type="ECO:0000313" key="2">
    <source>
        <dbReference type="Proteomes" id="UP000054387"/>
    </source>
</evidence>
<dbReference type="AlphaFoldDB" id="A0A0W1R5U4"/>